<protein>
    <recommendedName>
        <fullName evidence="12">Anaphase-promoting complex subunit 1</fullName>
    </recommendedName>
</protein>
<feature type="region of interest" description="Disordered" evidence="6">
    <location>
        <begin position="343"/>
        <end position="439"/>
    </location>
</feature>
<dbReference type="GO" id="GO:0031145">
    <property type="term" value="P:anaphase-promoting complex-dependent catabolic process"/>
    <property type="evidence" value="ECO:0007669"/>
    <property type="project" value="TreeGrafter"/>
</dbReference>
<dbReference type="InterPro" id="IPR011989">
    <property type="entry name" value="ARM-like"/>
</dbReference>
<dbReference type="GO" id="GO:0051301">
    <property type="term" value="P:cell division"/>
    <property type="evidence" value="ECO:0007669"/>
    <property type="project" value="UniProtKB-KW"/>
</dbReference>
<evidence type="ECO:0008006" key="12">
    <source>
        <dbReference type="Google" id="ProtNLM"/>
    </source>
</evidence>
<feature type="compositionally biased region" description="Polar residues" evidence="6">
    <location>
        <begin position="46"/>
        <end position="55"/>
    </location>
</feature>
<keyword evidence="3" id="KW-0677">Repeat</keyword>
<sequence>MAHLAPVVPWPAPHGAGDATEAAGAACGPVVPSLSDFQASLRAASRRTSPPTSTPGRCFVPQRRSHEQENATDAPVALEELSWSGREVVWSRAGTVFRSFSFDEHEQDVTQALFVELNIPAPESVDAAAASSQASTSAVRLDETASSVFGPYRRPAPSAWSDDPLPLPREPPASSSSPTPQAPTRARTLLILLSTLAFAYPVQEGGSIPFPLPFRVSRAWPLAGSGVLLERASATGSEVSGAAWFSLSGPFDEFRPVSVTRDAATEPAPSTSVPLSDMDERVVFLSSPALPLNAPAALVSTNTREGKVRVWQYARVDPGALGVEDAVGSAGADILADLPADVKGKGKARESMNESATDEGGAVPTHDSVAMDRSRTSLSGTKRKHGGAGAPGDELDGTSSFSYGSSSRADERSVRRASAGGQGGNRPRTSTGGLGASGLSRVLDGQDELLEALGHSAEPLVGAHAGVSRRPGITVADRRTSMTRNELSVTMDRMVLSQSQAVGGGLGAAGLDMDREATVLLGEGDGPGEAKSEIVLQQVWEAELGNLRTDGMAAWLFDSRTATSSTLAIHLPSAQVLLLVQLTFAQDGTLSVAPMRELQVVSATPVVATRPNVFDLLYLRPDRSLALITAEGREVNVPSPKLPDGRVIRSLDGDFSAVVAFTLDNGSRLLTRLDPPARGLAGQCLRALGLVLELDSFDELLRAVTARQASEDPLAVLEEVLHELFGLQKAEKPVDPFAAMLGRAAHVAPSPSFSHLRSSAKSDRPPRVIPLDSPLSPQQDAILRALHLVAQDARLVTATQHDFVSTGKLVARLAGACGLLGWVDYYRRLLGPALGDTFVANVARPTHLPWTPPDLFFHLASILANKPSSLSVDFGSTSSAYFGSGPPPNLRTKQLISLFTSLSSPSSGSTTIMRAHGTVLAMHTEHGWSASTLAELSFGAALPLREAVRMCQLDAPEGWPKAAYELIGRPDLARQVDAAAATPVRGETVPAGRTAVPSIDSLVRDVTSEEQDSRALRGGGELSRPSARAARFNEDKRLEEVARMLQFEQPAVVSAGERTLDQLTPQIQQSVLLALSQRTLALPIGQGMFRYRTKVSLPSDSIAIPRIDTSARIIPMSSPVPLADKEPRDPNNPAIPDRMEWPEFHAGAAAALRLRFDTRAVDSSQISFNRPGDLDSRHAGMLLGLGLTGQLGNMLSSQAYEYLKAKHDPTSLGVLLGLAVSYLGTSDPTVTSVVSIHLPALHPPRSSTLNVSGMAQAAAAVSLGLLHFGTGRRTYADVLMREMCSITVSAVEDASLCREAYTLSCGFAHGMIMLGKGRDLSVKDVDHLRTFRLLILGEGSGSLPGSHSHTSSIDVSITSPAATVALMLMYLRSERKDVADVFEIPSSARNLDYVRNDLLLLRVIGRNLVRWKKIAKTKEWVEAEVPPFLNEAVRDGKAPIDPDLEIARWTIIAGACFAMSLKYAGTAAAEAHATLIHYLDRLTRATYLKTSTVQGKIKRHALRNTLGVVALSLSMVMAGTGEINVLRRLRVAHGLFSEGVTYGSHLATHMALGLLFLGQGQYTLGNSDAAVAALLLALYPALPATATENRAHLQAYRHLWVLAVEPRYLEARDVDTHEPVFLPVRLRLAAEPDQLVGAKPEVRAKQLVAPTLLPNLRLIDTIQIDSPRYWTFSLRLSANATHLARFLTDSTLHVKRRTGHLSYAQDPRGIRSIFTRSKSETGSAVLDFGETARMLVPSVASSSSSSVNGSSSLRDFVQAFSGDAEAIALTQALCRSPDAMPGPPSAFEAFAASVLLECLTKDKRDVAQVYHTMHEAYRAVEAFSRGGDGPLALIQAADIRFVVDFYRRGTFKTLFSKPASTSSSSSKSSTSSGGSVSREPLLHPAFIDHVASSLSALGTAALDVCADELRAYLAAPAAAAPGALERDKAAALALAQQHLHLPSLEALLQLQSLVRSAMNDEGRSADEVALLVRRTRKGIEERRGRGAAWSGEAEDWMLACWTAR</sequence>
<evidence type="ECO:0000259" key="7">
    <source>
        <dbReference type="Pfam" id="PF12859"/>
    </source>
</evidence>
<dbReference type="InterPro" id="IPR041221">
    <property type="entry name" value="APC1_C"/>
</dbReference>
<feature type="domain" description="Anaphase-promoting complex subunit 1 beta-sandwich" evidence="9">
    <location>
        <begin position="1608"/>
        <end position="1697"/>
    </location>
</feature>
<dbReference type="GO" id="GO:0005680">
    <property type="term" value="C:anaphase-promoting complex"/>
    <property type="evidence" value="ECO:0007669"/>
    <property type="project" value="InterPro"/>
</dbReference>
<evidence type="ECO:0000256" key="2">
    <source>
        <dbReference type="ARBA" id="ARBA00022618"/>
    </source>
</evidence>
<proteinExistence type="inferred from homology"/>
<dbReference type="Pfam" id="PF21282">
    <property type="entry name" value="APC1_3rd"/>
    <property type="match status" value="1"/>
</dbReference>
<dbReference type="GO" id="GO:0007091">
    <property type="term" value="P:metaphase/anaphase transition of mitotic cell cycle"/>
    <property type="evidence" value="ECO:0007669"/>
    <property type="project" value="TreeGrafter"/>
</dbReference>
<evidence type="ECO:0000256" key="6">
    <source>
        <dbReference type="SAM" id="MobiDB-lite"/>
    </source>
</evidence>
<keyword evidence="5" id="KW-0131">Cell cycle</keyword>
<dbReference type="Pfam" id="PF12859">
    <property type="entry name" value="ANAPC1"/>
    <property type="match status" value="1"/>
</dbReference>
<dbReference type="Gene3D" id="1.25.10.10">
    <property type="entry name" value="Leucine-rich Repeat Variant"/>
    <property type="match status" value="2"/>
</dbReference>
<dbReference type="PANTHER" id="PTHR12827">
    <property type="entry name" value="MEIOTIC CHECKPOINT REGULATOR TSG24 FAMILY MEMBER"/>
    <property type="match status" value="1"/>
</dbReference>
<evidence type="ECO:0000256" key="4">
    <source>
        <dbReference type="ARBA" id="ARBA00022776"/>
    </source>
</evidence>
<dbReference type="Pfam" id="PF18122">
    <property type="entry name" value="APC1_C"/>
    <property type="match status" value="1"/>
</dbReference>
<name>A0AAV5GN58_9BASI</name>
<dbReference type="GO" id="GO:0060090">
    <property type="term" value="F:molecular adaptor activity"/>
    <property type="evidence" value="ECO:0007669"/>
    <property type="project" value="TreeGrafter"/>
</dbReference>
<evidence type="ECO:0000259" key="9">
    <source>
        <dbReference type="Pfam" id="PF21282"/>
    </source>
</evidence>
<evidence type="ECO:0000256" key="5">
    <source>
        <dbReference type="ARBA" id="ARBA00023306"/>
    </source>
</evidence>
<feature type="region of interest" description="Disordered" evidence="6">
    <location>
        <begin position="41"/>
        <end position="73"/>
    </location>
</feature>
<evidence type="ECO:0000313" key="11">
    <source>
        <dbReference type="Proteomes" id="UP001342314"/>
    </source>
</evidence>
<feature type="region of interest" description="Disordered" evidence="6">
    <location>
        <begin position="1856"/>
        <end position="1876"/>
    </location>
</feature>
<dbReference type="Proteomes" id="UP001342314">
    <property type="component" value="Unassembled WGS sequence"/>
</dbReference>
<gene>
    <name evidence="10" type="ORF">Rhopal_006813-T1</name>
</gene>
<feature type="compositionally biased region" description="Low complexity" evidence="6">
    <location>
        <begin position="172"/>
        <end position="183"/>
    </location>
</feature>
<evidence type="ECO:0000256" key="3">
    <source>
        <dbReference type="ARBA" id="ARBA00022737"/>
    </source>
</evidence>
<dbReference type="PANTHER" id="PTHR12827:SF3">
    <property type="entry name" value="ANAPHASE-PROMOTING COMPLEX SUBUNIT 1"/>
    <property type="match status" value="1"/>
</dbReference>
<organism evidence="10 11">
    <name type="scientific">Rhodotorula paludigena</name>
    <dbReference type="NCBI Taxonomy" id="86838"/>
    <lineage>
        <taxon>Eukaryota</taxon>
        <taxon>Fungi</taxon>
        <taxon>Dikarya</taxon>
        <taxon>Basidiomycota</taxon>
        <taxon>Pucciniomycotina</taxon>
        <taxon>Microbotryomycetes</taxon>
        <taxon>Sporidiobolales</taxon>
        <taxon>Sporidiobolaceae</taxon>
        <taxon>Rhodotorula</taxon>
    </lineage>
</organism>
<accession>A0AAV5GN58</accession>
<keyword evidence="4" id="KW-0498">Mitosis</keyword>
<comment type="similarity">
    <text evidence="1">Belongs to the APC1 family.</text>
</comment>
<evidence type="ECO:0000259" key="8">
    <source>
        <dbReference type="Pfam" id="PF18122"/>
    </source>
</evidence>
<dbReference type="InterPro" id="IPR049255">
    <property type="entry name" value="Apc1_N"/>
</dbReference>
<keyword evidence="2" id="KW-0132">Cell division</keyword>
<dbReference type="InterPro" id="IPR024990">
    <property type="entry name" value="Apc1"/>
</dbReference>
<dbReference type="GO" id="GO:0070979">
    <property type="term" value="P:protein K11-linked ubiquitination"/>
    <property type="evidence" value="ECO:0007669"/>
    <property type="project" value="TreeGrafter"/>
</dbReference>
<reference evidence="10 11" key="1">
    <citation type="submission" date="2021-12" db="EMBL/GenBank/DDBJ databases">
        <title>High titer production of polyol ester of fatty acids by Rhodotorula paludigena BS15 towards product separation-free biomass refinery.</title>
        <authorList>
            <person name="Mano J."/>
            <person name="Ono H."/>
            <person name="Tanaka T."/>
            <person name="Naito K."/>
            <person name="Sushida H."/>
            <person name="Ike M."/>
            <person name="Tokuyasu K."/>
            <person name="Kitaoka M."/>
        </authorList>
    </citation>
    <scope>NUCLEOTIDE SEQUENCE [LARGE SCALE GENOMIC DNA]</scope>
    <source>
        <strain evidence="10 11">BS15</strain>
    </source>
</reference>
<feature type="domain" description="Anaphase-promoting complex subunit 1 C-terminal" evidence="8">
    <location>
        <begin position="1755"/>
        <end position="1942"/>
    </location>
</feature>
<feature type="region of interest" description="Disordered" evidence="6">
    <location>
        <begin position="150"/>
        <end position="183"/>
    </location>
</feature>
<evidence type="ECO:0000256" key="1">
    <source>
        <dbReference type="ARBA" id="ARBA00010547"/>
    </source>
</evidence>
<keyword evidence="11" id="KW-1185">Reference proteome</keyword>
<feature type="compositionally biased region" description="Basic and acidic residues" evidence="6">
    <location>
        <begin position="343"/>
        <end position="352"/>
    </location>
</feature>
<dbReference type="EMBL" id="BQKY01000015">
    <property type="protein sequence ID" value="GJN93756.1"/>
    <property type="molecule type" value="Genomic_DNA"/>
</dbReference>
<feature type="region of interest" description="Disordered" evidence="6">
    <location>
        <begin position="1007"/>
        <end position="1026"/>
    </location>
</feature>
<evidence type="ECO:0000313" key="10">
    <source>
        <dbReference type="EMBL" id="GJN93756.1"/>
    </source>
</evidence>
<comment type="caution">
    <text evidence="10">The sequence shown here is derived from an EMBL/GenBank/DDBJ whole genome shotgun (WGS) entry which is preliminary data.</text>
</comment>
<dbReference type="InterPro" id="IPR048971">
    <property type="entry name" value="Apc1_3rd"/>
</dbReference>
<feature type="domain" description="Anaphase-promoting complex subunit 1 N-terminal" evidence="7">
    <location>
        <begin position="79"/>
        <end position="235"/>
    </location>
</feature>